<gene>
    <name evidence="1" type="ORF">FWJ04_02995</name>
</gene>
<accession>A0A0B6DPX4</accession>
<dbReference type="EMBL" id="JAAGKH010000016">
    <property type="protein sequence ID" value="NDR88668.1"/>
    <property type="molecule type" value="Genomic_DNA"/>
</dbReference>
<dbReference type="RefSeq" id="WP_003023908.1">
    <property type="nucleotide sequence ID" value="NZ_AP023459.1"/>
</dbReference>
<dbReference type="KEGG" id="ftv:CH67_1891"/>
<comment type="caution">
    <text evidence="1">The sequence shown here is derived from an EMBL/GenBank/DDBJ whole genome shotgun (WGS) entry which is preliminary data.</text>
</comment>
<dbReference type="KEGG" id="ftc:DA46_1257"/>
<dbReference type="OMA" id="MQYENFK"/>
<sequence>MKNFLRRIVKNINIPLVIFLLLVGALLLVANIRSEPIKVAKETVNKAVNNVSKTLNNAATSNNSVD</sequence>
<dbReference type="GeneID" id="75263859"/>
<reference evidence="1" key="2">
    <citation type="submission" date="2020-02" db="EMBL/GenBank/DDBJ databases">
        <title>Using affinity propagation clustering for identifying bacterial clades and subclades with whole-genome sequences of Francisella tularensis.</title>
        <authorList>
            <person name="Homeier-Bachmann T."/>
            <person name="Abdel-Glil M.Y."/>
            <person name="Hackbart A."/>
            <person name="Hotzel H."/>
            <person name="Tomaso H."/>
        </authorList>
    </citation>
    <scope>NUCLEOTIDE SEQUENCE</scope>
    <source>
        <strain evidence="1">17T1429</strain>
    </source>
</reference>
<dbReference type="AlphaFoldDB" id="A0A0B6DPX4"/>
<proteinExistence type="predicted"/>
<reference evidence="1" key="1">
    <citation type="submission" date="2019-08" db="EMBL/GenBank/DDBJ databases">
        <authorList>
            <person name="Busch A."/>
        </authorList>
    </citation>
    <scope>NUCLEOTIDE SEQUENCE</scope>
    <source>
        <strain evidence="1">17T1429</strain>
    </source>
</reference>
<dbReference type="HOGENOM" id="CLU_205840_0_0_6"/>
<organism evidence="1">
    <name type="scientific">Francisella tularensis subsp. holarctica</name>
    <dbReference type="NCBI Taxonomy" id="119857"/>
    <lineage>
        <taxon>Bacteria</taxon>
        <taxon>Pseudomonadati</taxon>
        <taxon>Pseudomonadota</taxon>
        <taxon>Gammaproteobacteria</taxon>
        <taxon>Thiotrichales</taxon>
        <taxon>Francisellaceae</taxon>
        <taxon>Francisella</taxon>
    </lineage>
</organism>
<protein>
    <submittedName>
        <fullName evidence="1">Uncharacterized protein</fullName>
    </submittedName>
</protein>
<evidence type="ECO:0000313" key="1">
    <source>
        <dbReference type="EMBL" id="NDR88668.1"/>
    </source>
</evidence>
<name>A0A0B6DPX4_FRATU</name>